<feature type="region of interest" description="Disordered" evidence="1">
    <location>
        <begin position="113"/>
        <end position="134"/>
    </location>
</feature>
<feature type="compositionally biased region" description="Basic residues" evidence="1">
    <location>
        <begin position="1"/>
        <end position="13"/>
    </location>
</feature>
<sequence length="388" mass="43062">MGKVKRQAQRHSNHHDNPRKGNKSISRRQHSQKPPPAVKKAAATQSAPHGNPQARLKVSFTKFDNVLLVGEGDFSFSLSLKQHHKVNQITATCYDSRETLETKYPNVTQTLSRLGGVGHETPATKTPEDEPTSLDDGNISGEEAEWIGFSPPPTPDTAASTDGGTGQQTSKVPKVNVIYGIDATKLFSAHKKVLRAYGPFTKIVFNFPHVGGLSTDVNRQVRYNQELLVGFFKGAKELLSTPTRPAKVIKSDTYDDDDDEDEYDDVPENESRRDPGAVSGQILVTLFEGEPYTLWNIRDLARHSGLKVVESFKFPWSAYPGYQHARTIGEITTGKDRSEQGKRKGAWRGEERDARCYVLEDKDAEVSGGRTSKKRKKRDHDSDGDDGD</sequence>
<name>A0A0D2DSW1_9EURO</name>
<gene>
    <name evidence="3" type="ORF">PV06_09673</name>
</gene>
<feature type="compositionally biased region" description="Basic residues" evidence="1">
    <location>
        <begin position="20"/>
        <end position="31"/>
    </location>
</feature>
<evidence type="ECO:0000313" key="4">
    <source>
        <dbReference type="Proteomes" id="UP000053342"/>
    </source>
</evidence>
<dbReference type="EMBL" id="KN847341">
    <property type="protein sequence ID" value="KIW38724.1"/>
    <property type="molecule type" value="Genomic_DNA"/>
</dbReference>
<feature type="compositionally biased region" description="Acidic residues" evidence="1">
    <location>
        <begin position="254"/>
        <end position="268"/>
    </location>
</feature>
<organism evidence="3 4">
    <name type="scientific">Exophiala oligosperma</name>
    <dbReference type="NCBI Taxonomy" id="215243"/>
    <lineage>
        <taxon>Eukaryota</taxon>
        <taxon>Fungi</taxon>
        <taxon>Dikarya</taxon>
        <taxon>Ascomycota</taxon>
        <taxon>Pezizomycotina</taxon>
        <taxon>Eurotiomycetes</taxon>
        <taxon>Chaetothyriomycetidae</taxon>
        <taxon>Chaetothyriales</taxon>
        <taxon>Herpotrichiellaceae</taxon>
        <taxon>Exophiala</taxon>
    </lineage>
</organism>
<dbReference type="PANTHER" id="PTHR11538:SF26">
    <property type="entry name" value="FERREDOXIN-FOLD ANTICODON-BINDING DOMAIN-CONTAINING PROTEIN 1"/>
    <property type="match status" value="1"/>
</dbReference>
<feature type="region of interest" description="Disordered" evidence="1">
    <location>
        <begin position="330"/>
        <end position="388"/>
    </location>
</feature>
<dbReference type="OrthoDB" id="273345at2759"/>
<feature type="region of interest" description="Disordered" evidence="1">
    <location>
        <begin position="248"/>
        <end position="275"/>
    </location>
</feature>
<dbReference type="GO" id="GO:0070042">
    <property type="term" value="F:rRNA (uridine-N3-)-methyltransferase activity"/>
    <property type="evidence" value="ECO:0007669"/>
    <property type="project" value="InterPro"/>
</dbReference>
<feature type="region of interest" description="Disordered" evidence="1">
    <location>
        <begin position="148"/>
        <end position="170"/>
    </location>
</feature>
<protein>
    <recommendedName>
        <fullName evidence="2">25S rRNA (uridine-N(3))-methyltransferase BMT5-like domain-containing protein</fullName>
    </recommendedName>
</protein>
<dbReference type="GO" id="GO:0070475">
    <property type="term" value="P:rRNA base methylation"/>
    <property type="evidence" value="ECO:0007669"/>
    <property type="project" value="InterPro"/>
</dbReference>
<dbReference type="VEuPathDB" id="FungiDB:PV06_09673"/>
<dbReference type="RefSeq" id="XP_016258940.1">
    <property type="nucleotide sequence ID" value="XM_016411133.1"/>
</dbReference>
<evidence type="ECO:0000259" key="2">
    <source>
        <dbReference type="Pfam" id="PF10354"/>
    </source>
</evidence>
<feature type="compositionally biased region" description="Basic and acidic residues" evidence="1">
    <location>
        <begin position="333"/>
        <end position="365"/>
    </location>
</feature>
<dbReference type="Pfam" id="PF10354">
    <property type="entry name" value="BMT5-like"/>
    <property type="match status" value="2"/>
</dbReference>
<dbReference type="GO" id="GO:0005737">
    <property type="term" value="C:cytoplasm"/>
    <property type="evidence" value="ECO:0007669"/>
    <property type="project" value="TreeGrafter"/>
</dbReference>
<feature type="region of interest" description="Disordered" evidence="1">
    <location>
        <begin position="1"/>
        <end position="53"/>
    </location>
</feature>
<dbReference type="GeneID" id="27361747"/>
<evidence type="ECO:0000313" key="3">
    <source>
        <dbReference type="EMBL" id="KIW38724.1"/>
    </source>
</evidence>
<feature type="domain" description="25S rRNA (uridine-N(3))-methyltransferase BMT5-like" evidence="2">
    <location>
        <begin position="67"/>
        <end position="115"/>
    </location>
</feature>
<dbReference type="HOGENOM" id="CLU_035438_0_1_1"/>
<dbReference type="InterPro" id="IPR019446">
    <property type="entry name" value="BMT5-like"/>
</dbReference>
<reference evidence="3 4" key="1">
    <citation type="submission" date="2015-01" db="EMBL/GenBank/DDBJ databases">
        <title>The Genome Sequence of Exophiala oligosperma CBS72588.</title>
        <authorList>
            <consortium name="The Broad Institute Genomics Platform"/>
            <person name="Cuomo C."/>
            <person name="de Hoog S."/>
            <person name="Gorbushina A."/>
            <person name="Stielow B."/>
            <person name="Teixiera M."/>
            <person name="Abouelleil A."/>
            <person name="Chapman S.B."/>
            <person name="Priest M."/>
            <person name="Young S.K."/>
            <person name="Wortman J."/>
            <person name="Nusbaum C."/>
            <person name="Birren B."/>
        </authorList>
    </citation>
    <scope>NUCLEOTIDE SEQUENCE [LARGE SCALE GENOMIC DNA]</scope>
    <source>
        <strain evidence="3 4">CBS 72588</strain>
    </source>
</reference>
<dbReference type="AlphaFoldDB" id="A0A0D2DSW1"/>
<dbReference type="PANTHER" id="PTHR11538">
    <property type="entry name" value="PHENYLALANYL-TRNA SYNTHETASE"/>
    <property type="match status" value="1"/>
</dbReference>
<feature type="domain" description="25S rRNA (uridine-N(3))-methyltransferase BMT5-like" evidence="2">
    <location>
        <begin position="174"/>
        <end position="326"/>
    </location>
</feature>
<keyword evidence="4" id="KW-1185">Reference proteome</keyword>
<dbReference type="Proteomes" id="UP000053342">
    <property type="component" value="Unassembled WGS sequence"/>
</dbReference>
<evidence type="ECO:0000256" key="1">
    <source>
        <dbReference type="SAM" id="MobiDB-lite"/>
    </source>
</evidence>
<proteinExistence type="predicted"/>
<dbReference type="STRING" id="215243.A0A0D2DSW1"/>
<accession>A0A0D2DSW1</accession>